<dbReference type="Proteomes" id="UP000232722">
    <property type="component" value="Unassembled WGS sequence"/>
</dbReference>
<evidence type="ECO:0000313" key="7">
    <source>
        <dbReference type="Proteomes" id="UP000232722"/>
    </source>
</evidence>
<reference evidence="2 7" key="2">
    <citation type="submission" date="2017-09" db="EMBL/GenBank/DDBJ databases">
        <title>Extensive intraspecific genome diversity in a model arbuscular mycorrhizal fungus.</title>
        <authorList>
            <person name="Chen E.C."/>
            <person name="Morin E."/>
            <person name="Beaudet D."/>
            <person name="Noel J."/>
            <person name="Ndikumana S."/>
            <person name="Charron P."/>
            <person name="St-Onge C."/>
            <person name="Giorgi J."/>
            <person name="Grigoriev I.V."/>
            <person name="Roux C."/>
            <person name="Martin F.M."/>
            <person name="Corradi N."/>
        </authorList>
    </citation>
    <scope>NUCLEOTIDE SEQUENCE [LARGE SCALE GENOMIC DNA]</scope>
    <source>
        <strain evidence="2 7">A5</strain>
    </source>
</reference>
<evidence type="ECO:0000313" key="8">
    <source>
        <dbReference type="Proteomes" id="UP000233469"/>
    </source>
</evidence>
<protein>
    <submittedName>
        <fullName evidence="5">Uncharacterized protein</fullName>
    </submittedName>
</protein>
<dbReference type="EMBL" id="LLXH01000270">
    <property type="protein sequence ID" value="PKC69596.1"/>
    <property type="molecule type" value="Genomic_DNA"/>
</dbReference>
<feature type="coiled-coil region" evidence="1">
    <location>
        <begin position="1"/>
        <end position="116"/>
    </location>
</feature>
<sequence>IQKLNKKIVQIENDNNQAKQLVESLKANYNDSEDNLRLAKQQLSILRKEKLDFTEQIKVLKEQLVDAQVQVEQAKSTVREEKKNMESVLEEERKAKERAETARLALESEMEKVMAKKSKFMC</sequence>
<dbReference type="Proteomes" id="UP000232688">
    <property type="component" value="Unassembled WGS sequence"/>
</dbReference>
<evidence type="ECO:0000313" key="3">
    <source>
        <dbReference type="EMBL" id="PKC69596.1"/>
    </source>
</evidence>
<evidence type="ECO:0000313" key="2">
    <source>
        <dbReference type="EMBL" id="PKC12996.1"/>
    </source>
</evidence>
<evidence type="ECO:0000256" key="1">
    <source>
        <dbReference type="SAM" id="Coils"/>
    </source>
</evidence>
<proteinExistence type="predicted"/>
<dbReference type="EMBL" id="LLXI01000086">
    <property type="protein sequence ID" value="PKY39999.1"/>
    <property type="molecule type" value="Genomic_DNA"/>
</dbReference>
<evidence type="ECO:0000313" key="9">
    <source>
        <dbReference type="Proteomes" id="UP000234323"/>
    </source>
</evidence>
<dbReference type="AlphaFoldDB" id="A0A2I1G027"/>
<dbReference type="VEuPathDB" id="FungiDB:RhiirFUN_014255"/>
<dbReference type="OrthoDB" id="3176171at2759"/>
<evidence type="ECO:0000313" key="4">
    <source>
        <dbReference type="EMBL" id="PKK72823.1"/>
    </source>
</evidence>
<reference evidence="6 8" key="3">
    <citation type="submission" date="2017-10" db="EMBL/GenBank/DDBJ databases">
        <title>Extensive intraspecific genome diversity in a model arbuscular mycorrhizal fungus.</title>
        <authorList>
            <person name="Chen E.C.H."/>
            <person name="Morin E."/>
            <person name="Baudet D."/>
            <person name="Noel J."/>
            <person name="Ndikumana S."/>
            <person name="Charron P."/>
            <person name="St-Onge C."/>
            <person name="Giorgi J."/>
            <person name="Grigoriev I.V."/>
            <person name="Roux C."/>
            <person name="Martin F.M."/>
            <person name="Corradi N."/>
        </authorList>
    </citation>
    <scope>NUCLEOTIDE SEQUENCE [LARGE SCALE GENOMIC DNA]</scope>
    <source>
        <strain evidence="3 6">A1</strain>
        <strain evidence="4 8">C2</strain>
    </source>
</reference>
<dbReference type="Proteomes" id="UP000233469">
    <property type="component" value="Unassembled WGS sequence"/>
</dbReference>
<evidence type="ECO:0000313" key="5">
    <source>
        <dbReference type="EMBL" id="PKY39999.1"/>
    </source>
</evidence>
<accession>A0A2I1G027</accession>
<dbReference type="EMBL" id="LLXL01000412">
    <property type="protein sequence ID" value="PKK72823.1"/>
    <property type="molecule type" value="Genomic_DNA"/>
</dbReference>
<dbReference type="VEuPathDB" id="FungiDB:RhiirA1_324925"/>
<gene>
    <name evidence="3" type="ORF">RhiirA1_324925</name>
    <name evidence="5" type="ORF">RhiirA4_300709</name>
    <name evidence="2" type="ORF">RhiirA5_261833</name>
    <name evidence="4" type="ORF">RhiirC2_646810</name>
</gene>
<reference evidence="3 6" key="4">
    <citation type="submission" date="2017-10" db="EMBL/GenBank/DDBJ databases">
        <title>Genome analyses suggest a sexual origin of heterokaryosis in a supposedly ancient asexual fungus.</title>
        <authorList>
            <person name="Corradi N."/>
            <person name="Sedzielewska K."/>
            <person name="Noel J."/>
            <person name="Charron P."/>
            <person name="Farinelli L."/>
            <person name="Marton T."/>
            <person name="Kruger M."/>
            <person name="Pelin A."/>
            <person name="Brachmann A."/>
            <person name="Corradi N."/>
        </authorList>
    </citation>
    <scope>NUCLEOTIDE SEQUENCE [LARGE SCALE GENOMIC DNA]</scope>
    <source>
        <strain evidence="3 6">A1</strain>
    </source>
</reference>
<dbReference type="EMBL" id="LLXJ01000214">
    <property type="protein sequence ID" value="PKC12996.1"/>
    <property type="molecule type" value="Genomic_DNA"/>
</dbReference>
<organism evidence="5 9">
    <name type="scientific">Rhizophagus irregularis</name>
    <dbReference type="NCBI Taxonomy" id="588596"/>
    <lineage>
        <taxon>Eukaryota</taxon>
        <taxon>Fungi</taxon>
        <taxon>Fungi incertae sedis</taxon>
        <taxon>Mucoromycota</taxon>
        <taxon>Glomeromycotina</taxon>
        <taxon>Glomeromycetes</taxon>
        <taxon>Glomerales</taxon>
        <taxon>Glomeraceae</taxon>
        <taxon>Rhizophagus</taxon>
    </lineage>
</organism>
<reference evidence="5 9" key="1">
    <citation type="submission" date="2015-10" db="EMBL/GenBank/DDBJ databases">
        <title>Genome analyses suggest a sexual origin of heterokaryosis in a supposedly ancient asexual fungus.</title>
        <authorList>
            <person name="Ropars J."/>
            <person name="Sedzielewska K."/>
            <person name="Noel J."/>
            <person name="Charron P."/>
            <person name="Farinelli L."/>
            <person name="Marton T."/>
            <person name="Kruger M."/>
            <person name="Pelin A."/>
            <person name="Brachmann A."/>
            <person name="Corradi N."/>
        </authorList>
    </citation>
    <scope>NUCLEOTIDE SEQUENCE [LARGE SCALE GENOMIC DNA]</scope>
    <source>
        <strain evidence="5 9">A4</strain>
        <strain evidence="2 7">A5</strain>
        <strain evidence="4 8">C2</strain>
    </source>
</reference>
<dbReference type="Proteomes" id="UP000234323">
    <property type="component" value="Unassembled WGS sequence"/>
</dbReference>
<feature type="non-terminal residue" evidence="5">
    <location>
        <position position="122"/>
    </location>
</feature>
<keyword evidence="9" id="KW-1185">Reference proteome</keyword>
<name>A0A2I1G027_9GLOM</name>
<feature type="non-terminal residue" evidence="5">
    <location>
        <position position="1"/>
    </location>
</feature>
<evidence type="ECO:0000313" key="6">
    <source>
        <dbReference type="Proteomes" id="UP000232688"/>
    </source>
</evidence>
<keyword evidence="1" id="KW-0175">Coiled coil</keyword>
<comment type="caution">
    <text evidence="5">The sequence shown here is derived from an EMBL/GenBank/DDBJ whole genome shotgun (WGS) entry which is preliminary data.</text>
</comment>
<dbReference type="VEuPathDB" id="FungiDB:FUN_012893"/>